<dbReference type="SUPFAM" id="SSF88659">
    <property type="entry name" value="Sigma3 and sigma4 domains of RNA polymerase sigma factors"/>
    <property type="match status" value="1"/>
</dbReference>
<keyword evidence="10" id="KW-1185">Reference proteome</keyword>
<dbReference type="InterPro" id="IPR014284">
    <property type="entry name" value="RNA_pol_sigma-70_dom"/>
</dbReference>
<dbReference type="Pfam" id="PF13731">
    <property type="entry name" value="WxL"/>
    <property type="match status" value="1"/>
</dbReference>
<dbReference type="GO" id="GO:0003677">
    <property type="term" value="F:DNA binding"/>
    <property type="evidence" value="ECO:0007669"/>
    <property type="project" value="UniProtKB-KW"/>
</dbReference>
<dbReference type="InterPro" id="IPR036388">
    <property type="entry name" value="WH-like_DNA-bd_sf"/>
</dbReference>
<dbReference type="GO" id="GO:0016987">
    <property type="term" value="F:sigma factor activity"/>
    <property type="evidence" value="ECO:0007669"/>
    <property type="project" value="UniProtKB-KW"/>
</dbReference>
<dbReference type="AlphaFoldDB" id="A0A1L8RIE0"/>
<protein>
    <recommendedName>
        <fullName evidence="11">WxL domain-containing protein</fullName>
    </recommendedName>
</protein>
<evidence type="ECO:0000313" key="9">
    <source>
        <dbReference type="EMBL" id="OJG19503.1"/>
    </source>
</evidence>
<feature type="region of interest" description="Disordered" evidence="6">
    <location>
        <begin position="763"/>
        <end position="790"/>
    </location>
</feature>
<dbReference type="Gene3D" id="1.10.1740.10">
    <property type="match status" value="1"/>
</dbReference>
<keyword evidence="5" id="KW-0804">Transcription</keyword>
<dbReference type="Pfam" id="PF04542">
    <property type="entry name" value="Sigma70_r2"/>
    <property type="match status" value="1"/>
</dbReference>
<dbReference type="InterPro" id="IPR007627">
    <property type="entry name" value="RNA_pol_sigma70_r2"/>
</dbReference>
<dbReference type="GO" id="GO:0006352">
    <property type="term" value="P:DNA-templated transcription initiation"/>
    <property type="evidence" value="ECO:0007669"/>
    <property type="project" value="InterPro"/>
</dbReference>
<accession>A0A1L8RIE0</accession>
<evidence type="ECO:0000256" key="2">
    <source>
        <dbReference type="ARBA" id="ARBA00023015"/>
    </source>
</evidence>
<dbReference type="STRING" id="214095.RU97_GL001074"/>
<evidence type="ECO:0000256" key="3">
    <source>
        <dbReference type="ARBA" id="ARBA00023082"/>
    </source>
</evidence>
<evidence type="ECO:0000256" key="1">
    <source>
        <dbReference type="ARBA" id="ARBA00010641"/>
    </source>
</evidence>
<dbReference type="InterPro" id="IPR039425">
    <property type="entry name" value="RNA_pol_sigma-70-like"/>
</dbReference>
<keyword evidence="4" id="KW-0238">DNA-binding</keyword>
<sequence>MKGGDHLEIDQLYLTYEKTVFRFLLSLTGNPQLAEELTQETFYQAIRSISRFKGDSNVSTWLCQIAKNLWLQYLEKEKKHGTFLEMDLNEPDTKPTPDQQILQAENKIWLYRLIHQLKEVEKELVLLRINGDFSFKEIGAIFGKSENWARVTFYRVKQKIIERMSEDGAKMIVDKDSHSGNDGLINFNYGGTFNLEDGSSIEMNVKDASAGAVAVYLGSIGTNYPVFNMSGKSHMSVNFTSTGTGTNPVINAGSYAAFNIDSGSILDIQTTGYKGNIINLGTGNATTKTSFTVGEDAKLNVNAQGRTGTTTDVVNVGNYAAFQIKRLGTFKLSANTARYLFNVGSNSTFQFSDALLVDFGYTEQPAASSALINMSGSAGKFLVDIQRVKAWNRSGAVLDDDAPTYDWNPMFGMEIPYSGTTVNNATILGSSTTAGVSESFKQNFNTGPTTGFQRLLFEFIPDVKVKIDNQPVDNPNNANSKIISGQTNAGAFVRLSDTPVSGGYSSFPTSNNTIADPTVGGTQPNYTVKADSTGHFEFEVPTNENIPFVAGTTIHAYAFLNGKSDDTDPIGSADVPEEEWDKIVSDTTAPSATGVEGSFVVNTPLPEAKTFLKDITDTNPNTTITASYKDSEETLNGYLSTAGDYDITILLADEAGNTAEIKTKLHVFDSSGKIEGEDIELKTSEIDSMSREEFENQMKADIKATAYILIDNQYKNLDDKISYDFSKVNQAAGVYTVDLTVPKAESGGTELPTKVVTLTIKANGPTAPVDPDNPQEGTSSPEGTENEGTNAIGDLRMDYAPSGITFGIVPFSYTDTTYAATKPLNTNGTAMSKQWIQISDDRTALNGWTVKVSQTEAFTDSEGDKILGTTLKIPKGIINNSLAGTIDTEATDAKMTAQEVQLGVGGTATMFGAKDVGEDSSGKKISTYQWDPTNVTLTVPGGKAKTNSAYETELNWTLTTEPVQ</sequence>
<dbReference type="SUPFAM" id="SSF88946">
    <property type="entry name" value="Sigma2 domain of RNA polymerase sigma factors"/>
    <property type="match status" value="1"/>
</dbReference>
<evidence type="ECO:0000313" key="10">
    <source>
        <dbReference type="Proteomes" id="UP000181884"/>
    </source>
</evidence>
<keyword evidence="3" id="KW-0731">Sigma factor</keyword>
<dbReference type="Gene3D" id="1.10.10.10">
    <property type="entry name" value="Winged helix-like DNA-binding domain superfamily/Winged helix DNA-binding domain"/>
    <property type="match status" value="1"/>
</dbReference>
<evidence type="ECO:0000256" key="5">
    <source>
        <dbReference type="ARBA" id="ARBA00023163"/>
    </source>
</evidence>
<dbReference type="InterPro" id="IPR027994">
    <property type="entry name" value="WxL_dom"/>
</dbReference>
<feature type="compositionally biased region" description="Polar residues" evidence="6">
    <location>
        <begin position="775"/>
        <end position="789"/>
    </location>
</feature>
<proteinExistence type="inferred from homology"/>
<evidence type="ECO:0008006" key="11">
    <source>
        <dbReference type="Google" id="ProtNLM"/>
    </source>
</evidence>
<dbReference type="Proteomes" id="UP000181884">
    <property type="component" value="Unassembled WGS sequence"/>
</dbReference>
<evidence type="ECO:0000259" key="7">
    <source>
        <dbReference type="Pfam" id="PF04542"/>
    </source>
</evidence>
<dbReference type="NCBIfam" id="TIGR02937">
    <property type="entry name" value="sigma70-ECF"/>
    <property type="match status" value="1"/>
</dbReference>
<evidence type="ECO:0000259" key="8">
    <source>
        <dbReference type="Pfam" id="PF13731"/>
    </source>
</evidence>
<comment type="similarity">
    <text evidence="1">Belongs to the sigma-70 factor family. ECF subfamily.</text>
</comment>
<dbReference type="PANTHER" id="PTHR43133:SF52">
    <property type="entry name" value="ECF RNA POLYMERASE SIGMA FACTOR SIGL"/>
    <property type="match status" value="1"/>
</dbReference>
<organism evidence="9 10">
    <name type="scientific">Enterococcus canis</name>
    <dbReference type="NCBI Taxonomy" id="214095"/>
    <lineage>
        <taxon>Bacteria</taxon>
        <taxon>Bacillati</taxon>
        <taxon>Bacillota</taxon>
        <taxon>Bacilli</taxon>
        <taxon>Lactobacillales</taxon>
        <taxon>Enterococcaceae</taxon>
        <taxon>Enterococcus</taxon>
    </lineage>
</organism>
<reference evidence="9 10" key="1">
    <citation type="submission" date="2014-12" db="EMBL/GenBank/DDBJ databases">
        <title>Draft genome sequences of 29 type strains of Enterococci.</title>
        <authorList>
            <person name="Zhong Z."/>
            <person name="Sun Z."/>
            <person name="Liu W."/>
            <person name="Zhang W."/>
            <person name="Zhang H."/>
        </authorList>
    </citation>
    <scope>NUCLEOTIDE SEQUENCE [LARGE SCALE GENOMIC DNA]</scope>
    <source>
        <strain evidence="9 10">DSM 17029</strain>
    </source>
</reference>
<dbReference type="InterPro" id="IPR013325">
    <property type="entry name" value="RNA_pol_sigma_r2"/>
</dbReference>
<keyword evidence="2" id="KW-0805">Transcription regulation</keyword>
<feature type="domain" description="WxL" evidence="8">
    <location>
        <begin position="758"/>
        <end position="962"/>
    </location>
</feature>
<gene>
    <name evidence="9" type="ORF">RU97_GL001074</name>
</gene>
<dbReference type="PANTHER" id="PTHR43133">
    <property type="entry name" value="RNA POLYMERASE ECF-TYPE SIGMA FACTO"/>
    <property type="match status" value="1"/>
</dbReference>
<feature type="domain" description="RNA polymerase sigma-70 region 2" evidence="7">
    <location>
        <begin position="12"/>
        <end position="79"/>
    </location>
</feature>
<dbReference type="InterPro" id="IPR013324">
    <property type="entry name" value="RNA_pol_sigma_r3/r4-like"/>
</dbReference>
<comment type="caution">
    <text evidence="9">The sequence shown here is derived from an EMBL/GenBank/DDBJ whole genome shotgun (WGS) entry which is preliminary data.</text>
</comment>
<name>A0A1L8RIE0_9ENTE</name>
<evidence type="ECO:0000256" key="4">
    <source>
        <dbReference type="ARBA" id="ARBA00023125"/>
    </source>
</evidence>
<evidence type="ECO:0000256" key="6">
    <source>
        <dbReference type="SAM" id="MobiDB-lite"/>
    </source>
</evidence>
<dbReference type="EMBL" id="JXKH01000002">
    <property type="protein sequence ID" value="OJG19503.1"/>
    <property type="molecule type" value="Genomic_DNA"/>
</dbReference>